<dbReference type="AlphaFoldDB" id="A0A975BVI5"/>
<dbReference type="KEGG" id="dmm:dnm_086040"/>
<protein>
    <submittedName>
        <fullName evidence="1">Uncharacterized protein</fullName>
    </submittedName>
</protein>
<dbReference type="Proteomes" id="UP000663722">
    <property type="component" value="Chromosome"/>
</dbReference>
<gene>
    <name evidence="1" type="ORF">dnm_086040</name>
</gene>
<dbReference type="EMBL" id="CP061800">
    <property type="protein sequence ID" value="QTA92521.1"/>
    <property type="molecule type" value="Genomic_DNA"/>
</dbReference>
<proteinExistence type="predicted"/>
<reference evidence="1" key="1">
    <citation type="journal article" date="2021" name="Microb. Physiol.">
        <title>Proteogenomic Insights into the Physiology of Marine, Sulfate-Reducing, Filamentous Desulfonema limicola and Desulfonema magnum.</title>
        <authorList>
            <person name="Schnaars V."/>
            <person name="Wohlbrand L."/>
            <person name="Scheve S."/>
            <person name="Hinrichs C."/>
            <person name="Reinhardt R."/>
            <person name="Rabus R."/>
        </authorList>
    </citation>
    <scope>NUCLEOTIDE SEQUENCE</scope>
    <source>
        <strain evidence="1">4be13</strain>
    </source>
</reference>
<name>A0A975BVI5_9BACT</name>
<keyword evidence="2" id="KW-1185">Reference proteome</keyword>
<accession>A0A975BVI5</accession>
<sequence length="42" mass="5146">MLGVRKNYKFFMIRFDWQLQEKYCPACKACFTLRPDKLANDR</sequence>
<evidence type="ECO:0000313" key="1">
    <source>
        <dbReference type="EMBL" id="QTA92521.1"/>
    </source>
</evidence>
<organism evidence="1 2">
    <name type="scientific">Desulfonema magnum</name>
    <dbReference type="NCBI Taxonomy" id="45655"/>
    <lineage>
        <taxon>Bacteria</taxon>
        <taxon>Pseudomonadati</taxon>
        <taxon>Thermodesulfobacteriota</taxon>
        <taxon>Desulfobacteria</taxon>
        <taxon>Desulfobacterales</taxon>
        <taxon>Desulfococcaceae</taxon>
        <taxon>Desulfonema</taxon>
    </lineage>
</organism>
<evidence type="ECO:0000313" key="2">
    <source>
        <dbReference type="Proteomes" id="UP000663722"/>
    </source>
</evidence>